<keyword evidence="1" id="KW-0472">Membrane</keyword>
<dbReference type="RefSeq" id="WP_377871968.1">
    <property type="nucleotide sequence ID" value="NZ_JBHMAY010000035.1"/>
</dbReference>
<organism evidence="2 3">
    <name type="scientific">Amycolatopsis halotolerans</name>
    <dbReference type="NCBI Taxonomy" id="330083"/>
    <lineage>
        <taxon>Bacteria</taxon>
        <taxon>Bacillati</taxon>
        <taxon>Actinomycetota</taxon>
        <taxon>Actinomycetes</taxon>
        <taxon>Pseudonocardiales</taxon>
        <taxon>Pseudonocardiaceae</taxon>
        <taxon>Amycolatopsis</taxon>
    </lineage>
</organism>
<keyword evidence="3" id="KW-1185">Reference proteome</keyword>
<evidence type="ECO:0000313" key="2">
    <source>
        <dbReference type="EMBL" id="MFC3509553.1"/>
    </source>
</evidence>
<dbReference type="EMBL" id="JBHRWI010000005">
    <property type="protein sequence ID" value="MFC3509553.1"/>
    <property type="molecule type" value="Genomic_DNA"/>
</dbReference>
<comment type="caution">
    <text evidence="2">The sequence shown here is derived from an EMBL/GenBank/DDBJ whole genome shotgun (WGS) entry which is preliminary data.</text>
</comment>
<evidence type="ECO:0000256" key="1">
    <source>
        <dbReference type="SAM" id="Phobius"/>
    </source>
</evidence>
<feature type="transmembrane region" description="Helical" evidence="1">
    <location>
        <begin position="25"/>
        <end position="44"/>
    </location>
</feature>
<proteinExistence type="predicted"/>
<protein>
    <submittedName>
        <fullName evidence="2">DUF5993 family protein</fullName>
    </submittedName>
</protein>
<accession>A0ABV7Q8G2</accession>
<name>A0ABV7Q8G2_9PSEU</name>
<evidence type="ECO:0000313" key="3">
    <source>
        <dbReference type="Proteomes" id="UP001595764"/>
    </source>
</evidence>
<sequence>MDTIIMVGIFGIFLAATRTWSRPKLIGLWAVAVAACLLLFWHHATSPLNLNF</sequence>
<reference evidence="3" key="1">
    <citation type="journal article" date="2019" name="Int. J. Syst. Evol. Microbiol.">
        <title>The Global Catalogue of Microorganisms (GCM) 10K type strain sequencing project: providing services to taxonomists for standard genome sequencing and annotation.</title>
        <authorList>
            <consortium name="The Broad Institute Genomics Platform"/>
            <consortium name="The Broad Institute Genome Sequencing Center for Infectious Disease"/>
            <person name="Wu L."/>
            <person name="Ma J."/>
        </authorList>
    </citation>
    <scope>NUCLEOTIDE SEQUENCE [LARGE SCALE GENOMIC DNA]</scope>
    <source>
        <strain evidence="3">CGMCC 4.7682</strain>
    </source>
</reference>
<keyword evidence="1" id="KW-1133">Transmembrane helix</keyword>
<dbReference type="InterPro" id="IPR046035">
    <property type="entry name" value="DUF5993"/>
</dbReference>
<dbReference type="Pfam" id="PF19455">
    <property type="entry name" value="DUF5993"/>
    <property type="match status" value="1"/>
</dbReference>
<keyword evidence="1" id="KW-0812">Transmembrane</keyword>
<dbReference type="Proteomes" id="UP001595764">
    <property type="component" value="Unassembled WGS sequence"/>
</dbReference>
<gene>
    <name evidence="2" type="ORF">ACFORO_05205</name>
</gene>